<accession>A0A3F3H1M0</accession>
<dbReference type="Pfam" id="PF01381">
    <property type="entry name" value="HTH_3"/>
    <property type="match status" value="1"/>
</dbReference>
<dbReference type="GO" id="GO:0003677">
    <property type="term" value="F:DNA binding"/>
    <property type="evidence" value="ECO:0007669"/>
    <property type="project" value="InterPro"/>
</dbReference>
<dbReference type="EMBL" id="DF968089">
    <property type="protein sequence ID" value="GAP04921.1"/>
    <property type="molecule type" value="Genomic_DNA"/>
</dbReference>
<dbReference type="STRING" id="709323.GCA_001047135_01489"/>
<organism evidence="2">
    <name type="scientific">Fructobacillus tropaeoli</name>
    <dbReference type="NCBI Taxonomy" id="709323"/>
    <lineage>
        <taxon>Bacteria</taxon>
        <taxon>Bacillati</taxon>
        <taxon>Bacillota</taxon>
        <taxon>Bacilli</taxon>
        <taxon>Lactobacillales</taxon>
        <taxon>Lactobacillaceae</taxon>
        <taxon>Fructobacillus</taxon>
    </lineage>
</organism>
<sequence length="64" mass="7463">MKVLTDNFRNALIVKQAKEHLTYKELSKITGVNRVTLSNIINGKTETLQEKTFDKLNDWLLKEE</sequence>
<evidence type="ECO:0000259" key="1">
    <source>
        <dbReference type="Pfam" id="PF01381"/>
    </source>
</evidence>
<dbReference type="InterPro" id="IPR010982">
    <property type="entry name" value="Lambda_DNA-bd_dom_sf"/>
</dbReference>
<dbReference type="SUPFAM" id="SSF47413">
    <property type="entry name" value="lambda repressor-like DNA-binding domains"/>
    <property type="match status" value="1"/>
</dbReference>
<dbReference type="Gene3D" id="1.10.260.40">
    <property type="entry name" value="lambda repressor-like DNA-binding domains"/>
    <property type="match status" value="1"/>
</dbReference>
<name>A0A3F3H1M0_9LACO</name>
<feature type="domain" description="HTH cro/C1-type" evidence="1">
    <location>
        <begin position="19"/>
        <end position="47"/>
    </location>
</feature>
<proteinExistence type="predicted"/>
<protein>
    <recommendedName>
        <fullName evidence="1">HTH cro/C1-type domain-containing protein</fullName>
    </recommendedName>
</protein>
<dbReference type="RefSeq" id="WP_059394257.1">
    <property type="nucleotide sequence ID" value="NZ_DF968089.1"/>
</dbReference>
<evidence type="ECO:0000313" key="2">
    <source>
        <dbReference type="EMBL" id="GAP04921.1"/>
    </source>
</evidence>
<reference evidence="2" key="1">
    <citation type="journal article" date="2015" name="BMC Genomics">
        <title>Comparative genomics of Fructobacillus spp. and Leuconostoc spp. reveals niche-specific evolution of Fructobacillus spp.</title>
        <authorList>
            <person name="Endo A."/>
            <person name="Tanizawa Y."/>
            <person name="Tanaka N."/>
            <person name="Maeno S."/>
            <person name="Kumar H."/>
            <person name="Shiwa Y."/>
            <person name="Okada S."/>
            <person name="Yoshikawa H."/>
            <person name="Dicks L."/>
            <person name="Nakagawa J."/>
            <person name="Arita M."/>
        </authorList>
    </citation>
    <scope>NUCLEOTIDE SEQUENCE [LARGE SCALE GENOMIC DNA]</scope>
    <source>
        <strain evidence="2">F214-1</strain>
    </source>
</reference>
<dbReference type="AlphaFoldDB" id="A0A3F3H1M0"/>
<dbReference type="Proteomes" id="UP000064514">
    <property type="component" value="Unassembled WGS sequence"/>
</dbReference>
<dbReference type="InterPro" id="IPR001387">
    <property type="entry name" value="Cro/C1-type_HTH"/>
</dbReference>
<gene>
    <name evidence="2" type="ORF">FTRO_0120290</name>
</gene>